<dbReference type="EMBL" id="BAHE01000056">
    <property type="protein sequence ID" value="GAC02640.1"/>
    <property type="molecule type" value="Genomic_DNA"/>
</dbReference>
<organism evidence="1 2">
    <name type="scientific">Gordonia namibiensis NBRC 108229</name>
    <dbReference type="NCBI Taxonomy" id="1208314"/>
    <lineage>
        <taxon>Bacteria</taxon>
        <taxon>Bacillati</taxon>
        <taxon>Actinomycetota</taxon>
        <taxon>Actinomycetes</taxon>
        <taxon>Mycobacteriales</taxon>
        <taxon>Gordoniaceae</taxon>
        <taxon>Gordonia</taxon>
    </lineage>
</organism>
<comment type="caution">
    <text evidence="1">The sequence shown here is derived from an EMBL/GenBank/DDBJ whole genome shotgun (WGS) entry which is preliminary data.</text>
</comment>
<proteinExistence type="predicted"/>
<gene>
    <name evidence="1" type="ORF">GONAM_56_01120</name>
</gene>
<accession>K6XUU1</accession>
<evidence type="ECO:0008006" key="3">
    <source>
        <dbReference type="Google" id="ProtNLM"/>
    </source>
</evidence>
<keyword evidence="2" id="KW-1185">Reference proteome</keyword>
<sequence length="335" mass="36762">MSGNGSCERSRGREPCRRALRRISVPSFPTDRFGLVHRDAALHAGFSDQQLSGATTRRELVRLIPGVWVPASDQPAGADSLEKRHRLRALAVATSGPTDGHPLSHVSAAALHELPMLHPDLGLVHVTTGRPSGGSIRGQRHLHASPLDPQEVVEVDGIRVTSIERTAVDVATMGSFDQALVIFDAALRAGADPTVMADLLAGRRRQSARNARRALPFANAAAESVGESWSRAQMIDAGLPIPTLQREFVIDGQKYRSDFDWEELLVGEFDGLHKYGLLRNADESATDVVIREKLREDRLRAKGVTVVRWTWSTLEKRQLVPLLQPWLKKFGLLAA</sequence>
<reference evidence="1 2" key="1">
    <citation type="submission" date="2012-08" db="EMBL/GenBank/DDBJ databases">
        <title>Whole genome shotgun sequence of Gordonia namibiensis NBRC 108229.</title>
        <authorList>
            <person name="Isaki-Nakamura S."/>
            <person name="Hosoyama A."/>
            <person name="Tsuchikane K."/>
            <person name="Katsumata H."/>
            <person name="Baba S."/>
            <person name="Yamazaki S."/>
            <person name="Fujita N."/>
        </authorList>
    </citation>
    <scope>NUCLEOTIDE SEQUENCE [LARGE SCALE GENOMIC DNA]</scope>
    <source>
        <strain evidence="1 2">NBRC 108229</strain>
    </source>
</reference>
<dbReference type="Proteomes" id="UP000035058">
    <property type="component" value="Unassembled WGS sequence"/>
</dbReference>
<dbReference type="AlphaFoldDB" id="K6XUU1"/>
<evidence type="ECO:0000313" key="2">
    <source>
        <dbReference type="Proteomes" id="UP000035058"/>
    </source>
</evidence>
<name>K6XUU1_9ACTN</name>
<evidence type="ECO:0000313" key="1">
    <source>
        <dbReference type="EMBL" id="GAC02640.1"/>
    </source>
</evidence>
<protein>
    <recommendedName>
        <fullName evidence="3">AbiEi antitoxin C-terminal domain-containing protein</fullName>
    </recommendedName>
</protein>